<dbReference type="Proteomes" id="UP001149400">
    <property type="component" value="Unassembled WGS sequence"/>
</dbReference>
<evidence type="ECO:0000256" key="2">
    <source>
        <dbReference type="SAM" id="Coils"/>
    </source>
</evidence>
<proteinExistence type="inferred from homology"/>
<evidence type="ECO:0000256" key="1">
    <source>
        <dbReference type="HAMAP-Rule" id="MF_00715"/>
    </source>
</evidence>
<evidence type="ECO:0000313" key="4">
    <source>
        <dbReference type="Proteomes" id="UP001149400"/>
    </source>
</evidence>
<evidence type="ECO:0000313" key="3">
    <source>
        <dbReference type="EMBL" id="MDD1796353.1"/>
    </source>
</evidence>
<dbReference type="RefSeq" id="WP_274167082.1">
    <property type="nucleotide sequence ID" value="NZ_JAJUBC010000055.1"/>
</dbReference>
<comment type="caution">
    <text evidence="3">The sequence shown here is derived from an EMBL/GenBank/DDBJ whole genome shotgun (WGS) entry which is preliminary data.</text>
</comment>
<feature type="coiled-coil region" evidence="2">
    <location>
        <begin position="5"/>
        <end position="46"/>
    </location>
</feature>
<comment type="similarity">
    <text evidence="1">Belongs to the SlyX family.</text>
</comment>
<keyword evidence="2" id="KW-0175">Coiled coil</keyword>
<sequence>MTEFEQQLQKQIEDLEIKQAFQEHTIEELNDALTGQQKNIDRMNTQIAFLVTKLKAMEPANIASMNEETPPPHY</sequence>
<dbReference type="InterPro" id="IPR007236">
    <property type="entry name" value="SlyX"/>
</dbReference>
<keyword evidence="4" id="KW-1185">Reference proteome</keyword>
<dbReference type="PANTHER" id="PTHR36508">
    <property type="entry name" value="PROTEIN SLYX"/>
    <property type="match status" value="1"/>
</dbReference>
<accession>A0ABT5R7W8</accession>
<dbReference type="Pfam" id="PF04102">
    <property type="entry name" value="SlyX"/>
    <property type="match status" value="1"/>
</dbReference>
<protein>
    <recommendedName>
        <fullName evidence="1">Protein SlyX homolog</fullName>
    </recommendedName>
</protein>
<dbReference type="EMBL" id="JAJUBC010000055">
    <property type="protein sequence ID" value="MDD1796353.1"/>
    <property type="molecule type" value="Genomic_DNA"/>
</dbReference>
<organism evidence="3 4">
    <name type="scientific">Enterovibrio gelatinilyticus</name>
    <dbReference type="NCBI Taxonomy" id="2899819"/>
    <lineage>
        <taxon>Bacteria</taxon>
        <taxon>Pseudomonadati</taxon>
        <taxon>Pseudomonadota</taxon>
        <taxon>Gammaproteobacteria</taxon>
        <taxon>Vibrionales</taxon>
        <taxon>Vibrionaceae</taxon>
        <taxon>Enterovibrio</taxon>
    </lineage>
</organism>
<dbReference type="Gene3D" id="1.20.5.300">
    <property type="match status" value="1"/>
</dbReference>
<reference evidence="3" key="1">
    <citation type="submission" date="2021-12" db="EMBL/GenBank/DDBJ databases">
        <title>Enterovibrio ZSDZ35 sp. nov. and Enterovibrio ZSDZ42 sp. nov., isolated from coastal seawater in Qingdao.</title>
        <authorList>
            <person name="Zhang P."/>
        </authorList>
    </citation>
    <scope>NUCLEOTIDE SEQUENCE</scope>
    <source>
        <strain evidence="3">ZSDZ42</strain>
    </source>
</reference>
<dbReference type="HAMAP" id="MF_00715">
    <property type="entry name" value="SlyX"/>
    <property type="match status" value="1"/>
</dbReference>
<dbReference type="PANTHER" id="PTHR36508:SF1">
    <property type="entry name" value="PROTEIN SLYX"/>
    <property type="match status" value="1"/>
</dbReference>
<name>A0ABT5R7W8_9GAMM</name>
<gene>
    <name evidence="1" type="primary">slyX</name>
    <name evidence="3" type="ORF">LRP50_24845</name>
</gene>